<proteinExistence type="predicted"/>
<dbReference type="AlphaFoldDB" id="A0AB39AU47"/>
<name>A0AB39AU47_9GAMM</name>
<accession>A0AB39AU47</accession>
<evidence type="ECO:0008006" key="3">
    <source>
        <dbReference type="Google" id="ProtNLM"/>
    </source>
</evidence>
<dbReference type="RefSeq" id="WP_368485512.1">
    <property type="nucleotide sequence ID" value="NZ_CP162514.1"/>
</dbReference>
<gene>
    <name evidence="2" type="ORF">ABZP26_06535</name>
</gene>
<feature type="chain" id="PRO_5044350005" description="Rap1a immunity protein domain-containing protein" evidence="1">
    <location>
        <begin position="20"/>
        <end position="122"/>
    </location>
</feature>
<protein>
    <recommendedName>
        <fullName evidence="3">Rap1a immunity protein domain-containing protein</fullName>
    </recommendedName>
</protein>
<reference evidence="2" key="1">
    <citation type="submission" date="2024-07" db="EMBL/GenBank/DDBJ databases">
        <authorList>
            <person name="Jiang Y."/>
            <person name="Qin Q."/>
        </authorList>
    </citation>
    <scope>NUCLEOTIDE SEQUENCE</scope>
    <source>
        <strain evidence="2">SD03</strain>
    </source>
</reference>
<evidence type="ECO:0000256" key="1">
    <source>
        <dbReference type="SAM" id="SignalP"/>
    </source>
</evidence>
<dbReference type="EMBL" id="CP162514">
    <property type="protein sequence ID" value="XDH88825.1"/>
    <property type="molecule type" value="Genomic_DNA"/>
</dbReference>
<keyword evidence="1" id="KW-0732">Signal</keyword>
<evidence type="ECO:0000313" key="2">
    <source>
        <dbReference type="EMBL" id="XDH88825.1"/>
    </source>
</evidence>
<feature type="signal peptide" evidence="1">
    <location>
        <begin position="1"/>
        <end position="19"/>
    </location>
</feature>
<organism evidence="2">
    <name type="scientific">Pseudoalteromonas sp. SD03</name>
    <dbReference type="NCBI Taxonomy" id="3231719"/>
    <lineage>
        <taxon>Bacteria</taxon>
        <taxon>Pseudomonadati</taxon>
        <taxon>Pseudomonadota</taxon>
        <taxon>Gammaproteobacteria</taxon>
        <taxon>Alteromonadales</taxon>
        <taxon>Pseudoalteromonadaceae</taxon>
        <taxon>Pseudoalteromonas</taxon>
    </lineage>
</organism>
<sequence length="122" mass="13773">MKKLIIIFLALIATPYGHAGTLNWYRVNCIEDSSKVGICNAVVSSTISGIISGYAVADKKPFFCENRYFASEYLHTANRFKPYAKSLTENTYTIKQQKSILLSDFIVEYLKSDLPLEECSDK</sequence>